<evidence type="ECO:0000313" key="2">
    <source>
        <dbReference type="EMBL" id="KAJ7192248.1"/>
    </source>
</evidence>
<evidence type="ECO:0000313" key="3">
    <source>
        <dbReference type="Proteomes" id="UP001219525"/>
    </source>
</evidence>
<keyword evidence="3" id="KW-1185">Reference proteome</keyword>
<dbReference type="Proteomes" id="UP001219525">
    <property type="component" value="Unassembled WGS sequence"/>
</dbReference>
<evidence type="ECO:0000256" key="1">
    <source>
        <dbReference type="SAM" id="MobiDB-lite"/>
    </source>
</evidence>
<organism evidence="2 3">
    <name type="scientific">Mycena pura</name>
    <dbReference type="NCBI Taxonomy" id="153505"/>
    <lineage>
        <taxon>Eukaryota</taxon>
        <taxon>Fungi</taxon>
        <taxon>Dikarya</taxon>
        <taxon>Basidiomycota</taxon>
        <taxon>Agaricomycotina</taxon>
        <taxon>Agaricomycetes</taxon>
        <taxon>Agaricomycetidae</taxon>
        <taxon>Agaricales</taxon>
        <taxon>Marasmiineae</taxon>
        <taxon>Mycenaceae</taxon>
        <taxon>Mycena</taxon>
    </lineage>
</organism>
<reference evidence="2" key="1">
    <citation type="submission" date="2023-03" db="EMBL/GenBank/DDBJ databases">
        <title>Massive genome expansion in bonnet fungi (Mycena s.s.) driven by repeated elements and novel gene families across ecological guilds.</title>
        <authorList>
            <consortium name="Lawrence Berkeley National Laboratory"/>
            <person name="Harder C.B."/>
            <person name="Miyauchi S."/>
            <person name="Viragh M."/>
            <person name="Kuo A."/>
            <person name="Thoen E."/>
            <person name="Andreopoulos B."/>
            <person name="Lu D."/>
            <person name="Skrede I."/>
            <person name="Drula E."/>
            <person name="Henrissat B."/>
            <person name="Morin E."/>
            <person name="Kohler A."/>
            <person name="Barry K."/>
            <person name="LaButti K."/>
            <person name="Morin E."/>
            <person name="Salamov A."/>
            <person name="Lipzen A."/>
            <person name="Mereny Z."/>
            <person name="Hegedus B."/>
            <person name="Baldrian P."/>
            <person name="Stursova M."/>
            <person name="Weitz H."/>
            <person name="Taylor A."/>
            <person name="Grigoriev I.V."/>
            <person name="Nagy L.G."/>
            <person name="Martin F."/>
            <person name="Kauserud H."/>
        </authorList>
    </citation>
    <scope>NUCLEOTIDE SEQUENCE</scope>
    <source>
        <strain evidence="2">9144</strain>
    </source>
</reference>
<protein>
    <submittedName>
        <fullName evidence="2">Uncharacterized protein</fullName>
    </submittedName>
</protein>
<feature type="compositionally biased region" description="Pro residues" evidence="1">
    <location>
        <begin position="74"/>
        <end position="94"/>
    </location>
</feature>
<dbReference type="EMBL" id="JARJCW010000122">
    <property type="protein sequence ID" value="KAJ7192248.1"/>
    <property type="molecule type" value="Genomic_DNA"/>
</dbReference>
<comment type="caution">
    <text evidence="2">The sequence shown here is derived from an EMBL/GenBank/DDBJ whole genome shotgun (WGS) entry which is preliminary data.</text>
</comment>
<gene>
    <name evidence="2" type="ORF">GGX14DRAFT_406502</name>
</gene>
<sequence length="258" mass="28876">MAPQFTSVHTRFVVRPLLPAPRPITLPILLTNIIPEQFPVPRILTDIDDRRTPTPPPTPRPERRPASPYRAPTPARPRAPTPARPRQPTPPSREPSPLSSPLSSPPPSPDGNNAATENLSESDGIPKPTLANIRTVKALFEDCYPDLTKEEQDKKYTDFRVKYIRTSIDARLDRLCAQYLRPSVALSFQDKEKVTKVYDKMTETFPWIAQYTRHWPVAVCLQGKLHNSAARAVEKSTKKVVDAIAGVAPAKKRAKQSK</sequence>
<accession>A0AAD6UQ96</accession>
<proteinExistence type="predicted"/>
<feature type="compositionally biased region" description="Polar residues" evidence="1">
    <location>
        <begin position="110"/>
        <end position="121"/>
    </location>
</feature>
<dbReference type="AlphaFoldDB" id="A0AAD6UQ96"/>
<name>A0AAD6UQ96_9AGAR</name>
<feature type="region of interest" description="Disordered" evidence="1">
    <location>
        <begin position="44"/>
        <end position="127"/>
    </location>
</feature>